<evidence type="ECO:0000256" key="1">
    <source>
        <dbReference type="ARBA" id="ARBA00004141"/>
    </source>
</evidence>
<sequence>MDGFSTHIQPPPEYISVKWISDIFVLGMGLGWGSHYAVMTYVSIKDRTYCLNIMALCADFAWEVVYGFVYPSNDWAERVVIFVALLVNIFVMYAAIRATPNEWQHSPLIMQNSLLVFVATTALWLAGMLSMAAQLGPARAYSFGAILCQMLISVGQVCQLLSRNNTRGASYTLWLTRFLGSISTIVFVALRYFYWPEAFAWIAGPFVLWTVVVFFASELSYGYCLYRIKRQEMDSGKFQYKRK</sequence>
<dbReference type="PANTHER" id="PTHR42038:SF2">
    <property type="entry name" value="TERPENE CYCLASE AUSL"/>
    <property type="match status" value="1"/>
</dbReference>
<keyword evidence="5 6" id="KW-0472">Membrane</keyword>
<dbReference type="InterPro" id="IPR039020">
    <property type="entry name" value="PaxB-like"/>
</dbReference>
<evidence type="ECO:0000256" key="5">
    <source>
        <dbReference type="ARBA" id="ARBA00023136"/>
    </source>
</evidence>
<feature type="transmembrane region" description="Helical" evidence="6">
    <location>
        <begin position="141"/>
        <end position="162"/>
    </location>
</feature>
<feature type="transmembrane region" description="Helical" evidence="6">
    <location>
        <begin position="108"/>
        <end position="129"/>
    </location>
</feature>
<keyword evidence="3 6" id="KW-0812">Transmembrane</keyword>
<dbReference type="Pfam" id="PF25129">
    <property type="entry name" value="Pyr4-TMTC"/>
    <property type="match status" value="1"/>
</dbReference>
<evidence type="ECO:0000256" key="3">
    <source>
        <dbReference type="ARBA" id="ARBA00022692"/>
    </source>
</evidence>
<evidence type="ECO:0000256" key="4">
    <source>
        <dbReference type="ARBA" id="ARBA00022989"/>
    </source>
</evidence>
<dbReference type="PANTHER" id="PTHR42038">
    <property type="match status" value="1"/>
</dbReference>
<dbReference type="GO" id="GO:0016829">
    <property type="term" value="F:lyase activity"/>
    <property type="evidence" value="ECO:0007669"/>
    <property type="project" value="InterPro"/>
</dbReference>
<feature type="transmembrane region" description="Helical" evidence="6">
    <location>
        <begin position="20"/>
        <end position="42"/>
    </location>
</feature>
<evidence type="ECO:0000256" key="6">
    <source>
        <dbReference type="SAM" id="Phobius"/>
    </source>
</evidence>
<proteinExistence type="inferred from homology"/>
<keyword evidence="8" id="KW-1185">Reference proteome</keyword>
<dbReference type="STRING" id="1036611.A0A1L9PAB6"/>
<dbReference type="GO" id="GO:0016020">
    <property type="term" value="C:membrane"/>
    <property type="evidence" value="ECO:0007669"/>
    <property type="project" value="UniProtKB-SubCell"/>
</dbReference>
<feature type="transmembrane region" description="Helical" evidence="6">
    <location>
        <begin position="75"/>
        <end position="96"/>
    </location>
</feature>
<comment type="subcellular location">
    <subcellularLocation>
        <location evidence="1">Membrane</location>
        <topology evidence="1">Multi-pass membrane protein</topology>
    </subcellularLocation>
</comment>
<gene>
    <name evidence="7" type="ORF">ASPVEDRAFT_69031</name>
</gene>
<comment type="similarity">
    <text evidence="2">Belongs to the paxB family.</text>
</comment>
<evidence type="ECO:0000313" key="8">
    <source>
        <dbReference type="Proteomes" id="UP000184073"/>
    </source>
</evidence>
<dbReference type="AlphaFoldDB" id="A0A1L9PAB6"/>
<dbReference type="OrthoDB" id="5294024at2759"/>
<dbReference type="EMBL" id="KV878126">
    <property type="protein sequence ID" value="OJI98438.1"/>
    <property type="molecule type" value="Genomic_DNA"/>
</dbReference>
<reference evidence="8" key="1">
    <citation type="journal article" date="2017" name="Genome Biol.">
        <title>Comparative genomics reveals high biological diversity and specific adaptations in the industrially and medically important fungal genus Aspergillus.</title>
        <authorList>
            <person name="de Vries R.P."/>
            <person name="Riley R."/>
            <person name="Wiebenga A."/>
            <person name="Aguilar-Osorio G."/>
            <person name="Amillis S."/>
            <person name="Uchima C.A."/>
            <person name="Anderluh G."/>
            <person name="Asadollahi M."/>
            <person name="Askin M."/>
            <person name="Barry K."/>
            <person name="Battaglia E."/>
            <person name="Bayram O."/>
            <person name="Benocci T."/>
            <person name="Braus-Stromeyer S.A."/>
            <person name="Caldana C."/>
            <person name="Canovas D."/>
            <person name="Cerqueira G.C."/>
            <person name="Chen F."/>
            <person name="Chen W."/>
            <person name="Choi C."/>
            <person name="Clum A."/>
            <person name="Dos Santos R.A."/>
            <person name="Damasio A.R."/>
            <person name="Diallinas G."/>
            <person name="Emri T."/>
            <person name="Fekete E."/>
            <person name="Flipphi M."/>
            <person name="Freyberg S."/>
            <person name="Gallo A."/>
            <person name="Gournas C."/>
            <person name="Habgood R."/>
            <person name="Hainaut M."/>
            <person name="Harispe M.L."/>
            <person name="Henrissat B."/>
            <person name="Hilden K.S."/>
            <person name="Hope R."/>
            <person name="Hossain A."/>
            <person name="Karabika E."/>
            <person name="Karaffa L."/>
            <person name="Karanyi Z."/>
            <person name="Krasevec N."/>
            <person name="Kuo A."/>
            <person name="Kusch H."/>
            <person name="LaButti K."/>
            <person name="Lagendijk E.L."/>
            <person name="Lapidus A."/>
            <person name="Levasseur A."/>
            <person name="Lindquist E."/>
            <person name="Lipzen A."/>
            <person name="Logrieco A.F."/>
            <person name="MacCabe A."/>
            <person name="Maekelae M.R."/>
            <person name="Malavazi I."/>
            <person name="Melin P."/>
            <person name="Meyer V."/>
            <person name="Mielnichuk N."/>
            <person name="Miskei M."/>
            <person name="Molnar A.P."/>
            <person name="Mule G."/>
            <person name="Ngan C.Y."/>
            <person name="Orejas M."/>
            <person name="Orosz E."/>
            <person name="Ouedraogo J.P."/>
            <person name="Overkamp K.M."/>
            <person name="Park H.-S."/>
            <person name="Perrone G."/>
            <person name="Piumi F."/>
            <person name="Punt P.J."/>
            <person name="Ram A.F."/>
            <person name="Ramon A."/>
            <person name="Rauscher S."/>
            <person name="Record E."/>
            <person name="Riano-Pachon D.M."/>
            <person name="Robert V."/>
            <person name="Roehrig J."/>
            <person name="Ruller R."/>
            <person name="Salamov A."/>
            <person name="Salih N.S."/>
            <person name="Samson R.A."/>
            <person name="Sandor E."/>
            <person name="Sanguinetti M."/>
            <person name="Schuetze T."/>
            <person name="Sepcic K."/>
            <person name="Shelest E."/>
            <person name="Sherlock G."/>
            <person name="Sophianopoulou V."/>
            <person name="Squina F.M."/>
            <person name="Sun H."/>
            <person name="Susca A."/>
            <person name="Todd R.B."/>
            <person name="Tsang A."/>
            <person name="Unkles S.E."/>
            <person name="van de Wiele N."/>
            <person name="van Rossen-Uffink D."/>
            <person name="Oliveira J.V."/>
            <person name="Vesth T.C."/>
            <person name="Visser J."/>
            <person name="Yu J.-H."/>
            <person name="Zhou M."/>
            <person name="Andersen M.R."/>
            <person name="Archer D.B."/>
            <person name="Baker S.E."/>
            <person name="Benoit I."/>
            <person name="Brakhage A.A."/>
            <person name="Braus G.H."/>
            <person name="Fischer R."/>
            <person name="Frisvad J.C."/>
            <person name="Goldman G.H."/>
            <person name="Houbraken J."/>
            <person name="Oakley B."/>
            <person name="Pocsi I."/>
            <person name="Scazzocchio C."/>
            <person name="Seiboth B."/>
            <person name="vanKuyk P.A."/>
            <person name="Wortman J."/>
            <person name="Dyer P.S."/>
            <person name="Grigoriev I.V."/>
        </authorList>
    </citation>
    <scope>NUCLEOTIDE SEQUENCE [LARGE SCALE GENOMIC DNA]</scope>
    <source>
        <strain evidence="8">CBS 583.65</strain>
    </source>
</reference>
<dbReference type="VEuPathDB" id="FungiDB:ASPVEDRAFT_69031"/>
<feature type="transmembrane region" description="Helical" evidence="6">
    <location>
        <begin position="206"/>
        <end position="226"/>
    </location>
</feature>
<dbReference type="Proteomes" id="UP000184073">
    <property type="component" value="Unassembled WGS sequence"/>
</dbReference>
<protein>
    <submittedName>
        <fullName evidence="7">Uncharacterized protein</fullName>
    </submittedName>
</protein>
<feature type="transmembrane region" description="Helical" evidence="6">
    <location>
        <begin position="49"/>
        <end position="69"/>
    </location>
</feature>
<evidence type="ECO:0000256" key="2">
    <source>
        <dbReference type="ARBA" id="ARBA00006757"/>
    </source>
</evidence>
<evidence type="ECO:0000313" key="7">
    <source>
        <dbReference type="EMBL" id="OJI98438.1"/>
    </source>
</evidence>
<dbReference type="RefSeq" id="XP_040664201.1">
    <property type="nucleotide sequence ID" value="XM_040816011.1"/>
</dbReference>
<name>A0A1L9PAB6_ASPVE</name>
<dbReference type="GeneID" id="63731522"/>
<feature type="transmembrane region" description="Helical" evidence="6">
    <location>
        <begin position="174"/>
        <end position="194"/>
    </location>
</feature>
<accession>A0A1L9PAB6</accession>
<organism evidence="7 8">
    <name type="scientific">Aspergillus versicolor CBS 583.65</name>
    <dbReference type="NCBI Taxonomy" id="1036611"/>
    <lineage>
        <taxon>Eukaryota</taxon>
        <taxon>Fungi</taxon>
        <taxon>Dikarya</taxon>
        <taxon>Ascomycota</taxon>
        <taxon>Pezizomycotina</taxon>
        <taxon>Eurotiomycetes</taxon>
        <taxon>Eurotiomycetidae</taxon>
        <taxon>Eurotiales</taxon>
        <taxon>Aspergillaceae</taxon>
        <taxon>Aspergillus</taxon>
        <taxon>Aspergillus subgen. Nidulantes</taxon>
    </lineage>
</organism>
<keyword evidence="4 6" id="KW-1133">Transmembrane helix</keyword>